<keyword evidence="2" id="KW-1185">Reference proteome</keyword>
<dbReference type="Proteomes" id="UP001057402">
    <property type="component" value="Chromosome 7"/>
</dbReference>
<proteinExistence type="predicted"/>
<evidence type="ECO:0000313" key="2">
    <source>
        <dbReference type="Proteomes" id="UP001057402"/>
    </source>
</evidence>
<comment type="caution">
    <text evidence="1">The sequence shown here is derived from an EMBL/GenBank/DDBJ whole genome shotgun (WGS) entry which is preliminary data.</text>
</comment>
<dbReference type="EMBL" id="CM042886">
    <property type="protein sequence ID" value="KAI4339560.1"/>
    <property type="molecule type" value="Genomic_DNA"/>
</dbReference>
<sequence length="471" mass="54155">MARTSAVEMWTGVSTVLACLVVAWTILKQYLPSQIDTYIHHAVGYIYPYIQIKFREFSGERLKHSEAYAAIQNYLMLAASARAKRLRADAVKDSKSLVLTLDDNEEIIDVFHGVKVWWSSSTHVSMKNFNFSLYPQLEENRYFQLTVHRNYRGMIMEQYIKHILDEGKVIAVRNRQRKLYLNEPSSSWHGYRSKKWSHVVFEHPATFETLALDSAKKKEIMNDLEKFTKGKEYYARIGKAWKRGYLLYGPPGTGKSTMVAAMANFLNYDVYDLELTTVMDNSELRKLLIETSGKSIIVIEDIDCSLNLTGQRKEMEVKKDDVESDDTAKKLAKDNENKPSKITLSGLLNFLDGIWSRRGEDYRTTNHVDKLDPALIRRRRMDKHIEMSNCRFEAFKLLAKNYLGLDDAHELYPRVRNLLEVAEMTPADVAEHLRAKSTDDDGDKCLKNLVAALESKVNVTLRGGELVLKSN</sequence>
<reference evidence="2" key="1">
    <citation type="journal article" date="2023" name="Front. Plant Sci.">
        <title>Chromosomal-level genome assembly of Melastoma candidum provides insights into trichome evolution.</title>
        <authorList>
            <person name="Zhong Y."/>
            <person name="Wu W."/>
            <person name="Sun C."/>
            <person name="Zou P."/>
            <person name="Liu Y."/>
            <person name="Dai S."/>
            <person name="Zhou R."/>
        </authorList>
    </citation>
    <scope>NUCLEOTIDE SEQUENCE [LARGE SCALE GENOMIC DNA]</scope>
</reference>
<name>A0ACB9NZ78_9MYRT</name>
<gene>
    <name evidence="1" type="ORF">MLD38_024489</name>
</gene>
<evidence type="ECO:0000313" key="1">
    <source>
        <dbReference type="EMBL" id="KAI4339560.1"/>
    </source>
</evidence>
<organism evidence="1 2">
    <name type="scientific">Melastoma candidum</name>
    <dbReference type="NCBI Taxonomy" id="119954"/>
    <lineage>
        <taxon>Eukaryota</taxon>
        <taxon>Viridiplantae</taxon>
        <taxon>Streptophyta</taxon>
        <taxon>Embryophyta</taxon>
        <taxon>Tracheophyta</taxon>
        <taxon>Spermatophyta</taxon>
        <taxon>Magnoliopsida</taxon>
        <taxon>eudicotyledons</taxon>
        <taxon>Gunneridae</taxon>
        <taxon>Pentapetalae</taxon>
        <taxon>rosids</taxon>
        <taxon>malvids</taxon>
        <taxon>Myrtales</taxon>
        <taxon>Melastomataceae</taxon>
        <taxon>Melastomatoideae</taxon>
        <taxon>Melastomateae</taxon>
        <taxon>Melastoma</taxon>
    </lineage>
</organism>
<accession>A0ACB9NZ78</accession>
<protein>
    <submittedName>
        <fullName evidence="1">Uncharacterized protein</fullName>
    </submittedName>
</protein>